<sequence length="215" mass="23608">MRIFLLITLFLGIALALETSALEERAKRERKKASRPKKFSGAGAFRAAKRPGDAPGDYKTGTGKANVKRAKDGLKRVPAEWLDSVGRRRRREFETLQQLRSRQSASDFFECTNSNPRPSPEDCDVVVDQVLNSGDDLIVSASSCLVFTFRTCQGFFCSLCQTLSTSTDFIGNQLDTVDALCIENGQSGTIVAEDPPQWDAGFTYAGAGLPFYDVC</sequence>
<gene>
    <name evidence="3" type="ORF">QBC35DRAFT_268101</name>
</gene>
<feature type="compositionally biased region" description="Basic residues" evidence="1">
    <location>
        <begin position="28"/>
        <end position="38"/>
    </location>
</feature>
<feature type="chain" id="PRO_5043041283" description="Cyanovirin-N domain-containing protein" evidence="2">
    <location>
        <begin position="17"/>
        <end position="215"/>
    </location>
</feature>
<protein>
    <recommendedName>
        <fullName evidence="5">Cyanovirin-N domain-containing protein</fullName>
    </recommendedName>
</protein>
<reference evidence="3" key="1">
    <citation type="journal article" date="2023" name="Mol. Phylogenet. Evol.">
        <title>Genome-scale phylogeny and comparative genomics of the fungal order Sordariales.</title>
        <authorList>
            <person name="Hensen N."/>
            <person name="Bonometti L."/>
            <person name="Westerberg I."/>
            <person name="Brannstrom I.O."/>
            <person name="Guillou S."/>
            <person name="Cros-Aarteil S."/>
            <person name="Calhoun S."/>
            <person name="Haridas S."/>
            <person name="Kuo A."/>
            <person name="Mondo S."/>
            <person name="Pangilinan J."/>
            <person name="Riley R."/>
            <person name="LaButti K."/>
            <person name="Andreopoulos B."/>
            <person name="Lipzen A."/>
            <person name="Chen C."/>
            <person name="Yan M."/>
            <person name="Daum C."/>
            <person name="Ng V."/>
            <person name="Clum A."/>
            <person name="Steindorff A."/>
            <person name="Ohm R.A."/>
            <person name="Martin F."/>
            <person name="Silar P."/>
            <person name="Natvig D.O."/>
            <person name="Lalanne C."/>
            <person name="Gautier V."/>
            <person name="Ament-Velasquez S.L."/>
            <person name="Kruys A."/>
            <person name="Hutchinson M.I."/>
            <person name="Powell A.J."/>
            <person name="Barry K."/>
            <person name="Miller A.N."/>
            <person name="Grigoriev I.V."/>
            <person name="Debuchy R."/>
            <person name="Gladieux P."/>
            <person name="Hiltunen Thoren M."/>
            <person name="Johannesson H."/>
        </authorList>
    </citation>
    <scope>NUCLEOTIDE SEQUENCE</scope>
    <source>
        <strain evidence="3">PSN309</strain>
    </source>
</reference>
<evidence type="ECO:0000256" key="2">
    <source>
        <dbReference type="SAM" id="SignalP"/>
    </source>
</evidence>
<proteinExistence type="predicted"/>
<keyword evidence="2" id="KW-0732">Signal</keyword>
<dbReference type="Proteomes" id="UP001302126">
    <property type="component" value="Unassembled WGS sequence"/>
</dbReference>
<evidence type="ECO:0000313" key="3">
    <source>
        <dbReference type="EMBL" id="KAK4186493.1"/>
    </source>
</evidence>
<reference evidence="3" key="2">
    <citation type="submission" date="2023-05" db="EMBL/GenBank/DDBJ databases">
        <authorList>
            <consortium name="Lawrence Berkeley National Laboratory"/>
            <person name="Steindorff A."/>
            <person name="Hensen N."/>
            <person name="Bonometti L."/>
            <person name="Westerberg I."/>
            <person name="Brannstrom I.O."/>
            <person name="Guillou S."/>
            <person name="Cros-Aarteil S."/>
            <person name="Calhoun S."/>
            <person name="Haridas S."/>
            <person name="Kuo A."/>
            <person name="Mondo S."/>
            <person name="Pangilinan J."/>
            <person name="Riley R."/>
            <person name="Labutti K."/>
            <person name="Andreopoulos B."/>
            <person name="Lipzen A."/>
            <person name="Chen C."/>
            <person name="Yanf M."/>
            <person name="Daum C."/>
            <person name="Ng V."/>
            <person name="Clum A."/>
            <person name="Ohm R."/>
            <person name="Martin F."/>
            <person name="Silar P."/>
            <person name="Natvig D."/>
            <person name="Lalanne C."/>
            <person name="Gautier V."/>
            <person name="Ament-Velasquez S.L."/>
            <person name="Kruys A."/>
            <person name="Hutchinson M.I."/>
            <person name="Powell A.J."/>
            <person name="Barry K."/>
            <person name="Miller A.N."/>
            <person name="Grigoriev I.V."/>
            <person name="Debuchy R."/>
            <person name="Gladieux P."/>
            <person name="Thoren M.H."/>
            <person name="Johannesson H."/>
        </authorList>
    </citation>
    <scope>NUCLEOTIDE SEQUENCE</scope>
    <source>
        <strain evidence="3">PSN309</strain>
    </source>
</reference>
<evidence type="ECO:0008006" key="5">
    <source>
        <dbReference type="Google" id="ProtNLM"/>
    </source>
</evidence>
<keyword evidence="4" id="KW-1185">Reference proteome</keyword>
<comment type="caution">
    <text evidence="3">The sequence shown here is derived from an EMBL/GenBank/DDBJ whole genome shotgun (WGS) entry which is preliminary data.</text>
</comment>
<accession>A0AAN6WRP1</accession>
<organism evidence="3 4">
    <name type="scientific">Podospora australis</name>
    <dbReference type="NCBI Taxonomy" id="1536484"/>
    <lineage>
        <taxon>Eukaryota</taxon>
        <taxon>Fungi</taxon>
        <taxon>Dikarya</taxon>
        <taxon>Ascomycota</taxon>
        <taxon>Pezizomycotina</taxon>
        <taxon>Sordariomycetes</taxon>
        <taxon>Sordariomycetidae</taxon>
        <taxon>Sordariales</taxon>
        <taxon>Podosporaceae</taxon>
        <taxon>Podospora</taxon>
    </lineage>
</organism>
<evidence type="ECO:0000313" key="4">
    <source>
        <dbReference type="Proteomes" id="UP001302126"/>
    </source>
</evidence>
<evidence type="ECO:0000256" key="1">
    <source>
        <dbReference type="SAM" id="MobiDB-lite"/>
    </source>
</evidence>
<dbReference type="AlphaFoldDB" id="A0AAN6WRP1"/>
<feature type="region of interest" description="Disordered" evidence="1">
    <location>
        <begin position="27"/>
        <end position="65"/>
    </location>
</feature>
<name>A0AAN6WRP1_9PEZI</name>
<feature type="signal peptide" evidence="2">
    <location>
        <begin position="1"/>
        <end position="16"/>
    </location>
</feature>
<dbReference type="EMBL" id="MU864422">
    <property type="protein sequence ID" value="KAK4186493.1"/>
    <property type="molecule type" value="Genomic_DNA"/>
</dbReference>